<accession>A0ABP0J6Y4</accession>
<protein>
    <recommendedName>
        <fullName evidence="2">PA14 domain-containing protein</fullName>
    </recommendedName>
</protein>
<evidence type="ECO:0000256" key="1">
    <source>
        <dbReference type="SAM" id="SignalP"/>
    </source>
</evidence>
<sequence length="384" mass="42429">MFKRIWLIWSTIAEASRIQANWFYLSTTVIPTDLPYTDVTLSATYNIINWDSSTFSWVWSTGAAIQFATTLTISQSGFYAFQLDFRDGARLKFGDINVQDTPILELDGIIDGTGENIRTSTPQYVEAGSYPVYLEYFTVKSGYSRLKFYYRGPDTGDEWALVCSGGASTCSPLDPPHKPEITVFGDNPSYFLKNASADYEDPGSQCLSGDEDSVNRWAWEVVLEKPSLGTTGTFYTNYTCEDSYGLIDTANREVIIRDVPSITLIGPTPFVLLKDDTFSDPQACCLDFAGNSLSVVSFQSVTSDEGVYETSYTCVDPLISYMVTANRQVVVNTEPVIELLGDSTVKITKGTGYVDDGIVCHDAEDGLITNIRPDNEEKPGSICK</sequence>
<dbReference type="InterPro" id="IPR037524">
    <property type="entry name" value="PA14/GLEYA"/>
</dbReference>
<comment type="caution">
    <text evidence="3">The sequence shown here is derived from an EMBL/GenBank/DDBJ whole genome shotgun (WGS) entry which is preliminary data.</text>
</comment>
<gene>
    <name evidence="3" type="ORF">CCMP2556_LOCUS9966</name>
</gene>
<dbReference type="SUPFAM" id="SSF56988">
    <property type="entry name" value="Anthrax protective antigen"/>
    <property type="match status" value="1"/>
</dbReference>
<keyword evidence="1" id="KW-0732">Signal</keyword>
<reference evidence="3 4" key="1">
    <citation type="submission" date="2024-02" db="EMBL/GenBank/DDBJ databases">
        <authorList>
            <person name="Chen Y."/>
            <person name="Shah S."/>
            <person name="Dougan E. K."/>
            <person name="Thang M."/>
            <person name="Chan C."/>
        </authorList>
    </citation>
    <scope>NUCLEOTIDE SEQUENCE [LARGE SCALE GENOMIC DNA]</scope>
</reference>
<feature type="signal peptide" evidence="1">
    <location>
        <begin position="1"/>
        <end position="15"/>
    </location>
</feature>
<dbReference type="EMBL" id="CAXAMN010004581">
    <property type="protein sequence ID" value="CAK9010139.1"/>
    <property type="molecule type" value="Genomic_DNA"/>
</dbReference>
<feature type="domain" description="PA14" evidence="2">
    <location>
        <begin position="13"/>
        <end position="166"/>
    </location>
</feature>
<evidence type="ECO:0000313" key="3">
    <source>
        <dbReference type="EMBL" id="CAK9010139.1"/>
    </source>
</evidence>
<feature type="chain" id="PRO_5045787618" description="PA14 domain-containing protein" evidence="1">
    <location>
        <begin position="16"/>
        <end position="384"/>
    </location>
</feature>
<organism evidence="3 4">
    <name type="scientific">Durusdinium trenchii</name>
    <dbReference type="NCBI Taxonomy" id="1381693"/>
    <lineage>
        <taxon>Eukaryota</taxon>
        <taxon>Sar</taxon>
        <taxon>Alveolata</taxon>
        <taxon>Dinophyceae</taxon>
        <taxon>Suessiales</taxon>
        <taxon>Symbiodiniaceae</taxon>
        <taxon>Durusdinium</taxon>
    </lineage>
</organism>
<keyword evidence="4" id="KW-1185">Reference proteome</keyword>
<dbReference type="PROSITE" id="PS51820">
    <property type="entry name" value="PA14"/>
    <property type="match status" value="1"/>
</dbReference>
<dbReference type="Proteomes" id="UP001642484">
    <property type="component" value="Unassembled WGS sequence"/>
</dbReference>
<name>A0ABP0J6Y4_9DINO</name>
<proteinExistence type="predicted"/>
<evidence type="ECO:0000259" key="2">
    <source>
        <dbReference type="PROSITE" id="PS51820"/>
    </source>
</evidence>
<evidence type="ECO:0000313" key="4">
    <source>
        <dbReference type="Proteomes" id="UP001642484"/>
    </source>
</evidence>